<dbReference type="AlphaFoldDB" id="A0A7I7MB21"/>
<name>A0A7I7MB21_9MYCO</name>
<organism evidence="1 2">
    <name type="scientific">Mycolicibacterium psychrotolerans</name>
    <dbReference type="NCBI Taxonomy" id="216929"/>
    <lineage>
        <taxon>Bacteria</taxon>
        <taxon>Bacillati</taxon>
        <taxon>Actinomycetota</taxon>
        <taxon>Actinomycetes</taxon>
        <taxon>Mycobacteriales</taxon>
        <taxon>Mycobacteriaceae</taxon>
        <taxon>Mycolicibacterium</taxon>
    </lineage>
</organism>
<sequence>MKPARDVRTKRITLNIDPVEARDLLERVPRACVAFVDADGPRVEPVVVRCTDGHYMVGMPPNAARRITDDAEVVLLIDEGFQFFDLRAIYVRGHVQLCDVAASADDDRVWARLQPTRILAWDYASIREVEVDDES</sequence>
<dbReference type="SUPFAM" id="SSF50475">
    <property type="entry name" value="FMN-binding split barrel"/>
    <property type="match status" value="1"/>
</dbReference>
<dbReference type="Gene3D" id="2.30.110.10">
    <property type="entry name" value="Electron Transport, Fmn-binding Protein, Chain A"/>
    <property type="match status" value="1"/>
</dbReference>
<evidence type="ECO:0008006" key="3">
    <source>
        <dbReference type="Google" id="ProtNLM"/>
    </source>
</evidence>
<dbReference type="EMBL" id="AP022574">
    <property type="protein sequence ID" value="BBX69471.1"/>
    <property type="molecule type" value="Genomic_DNA"/>
</dbReference>
<gene>
    <name evidence="1" type="ORF">MPSYJ_29320</name>
</gene>
<evidence type="ECO:0000313" key="2">
    <source>
        <dbReference type="Proteomes" id="UP000466514"/>
    </source>
</evidence>
<evidence type="ECO:0000313" key="1">
    <source>
        <dbReference type="EMBL" id="BBX69471.1"/>
    </source>
</evidence>
<dbReference type="RefSeq" id="WP_163722956.1">
    <property type="nucleotide sequence ID" value="NZ_AP022574.1"/>
</dbReference>
<accession>A0A7I7MB21</accession>
<keyword evidence="2" id="KW-1185">Reference proteome</keyword>
<dbReference type="InterPro" id="IPR012349">
    <property type="entry name" value="Split_barrel_FMN-bd"/>
</dbReference>
<reference evidence="1 2" key="1">
    <citation type="journal article" date="2019" name="Emerg. Microbes Infect.">
        <title>Comprehensive subspecies identification of 175 nontuberculous mycobacteria species based on 7547 genomic profiles.</title>
        <authorList>
            <person name="Matsumoto Y."/>
            <person name="Kinjo T."/>
            <person name="Motooka D."/>
            <person name="Nabeya D."/>
            <person name="Jung N."/>
            <person name="Uechi K."/>
            <person name="Horii T."/>
            <person name="Iida T."/>
            <person name="Fujita J."/>
            <person name="Nakamura S."/>
        </authorList>
    </citation>
    <scope>NUCLEOTIDE SEQUENCE [LARGE SCALE GENOMIC DNA]</scope>
    <source>
        <strain evidence="1 2">JCM 13323</strain>
    </source>
</reference>
<dbReference type="Proteomes" id="UP000466514">
    <property type="component" value="Chromosome"/>
</dbReference>
<dbReference type="KEGG" id="mpsc:MPSYJ_29320"/>
<protein>
    <recommendedName>
        <fullName evidence="3">Pyridoxamine 5'-phosphate oxidase</fullName>
    </recommendedName>
</protein>
<proteinExistence type="predicted"/>